<organism evidence="3 4">
    <name type="scientific">Rhizobium pisi</name>
    <dbReference type="NCBI Taxonomy" id="574561"/>
    <lineage>
        <taxon>Bacteria</taxon>
        <taxon>Pseudomonadati</taxon>
        <taxon>Pseudomonadota</taxon>
        <taxon>Alphaproteobacteria</taxon>
        <taxon>Hyphomicrobiales</taxon>
        <taxon>Rhizobiaceae</taxon>
        <taxon>Rhizobium/Agrobacterium group</taxon>
        <taxon>Rhizobium</taxon>
    </lineage>
</organism>
<accession>A0A3R9BJ40</accession>
<sequence length="464" mass="50419">MSVIVAAIIAGATAGLTKVGGDIVSDLYQALKSEIAEFAKLDLTGIEERPHDIKAREQLESQVEAANLNDADVVGTAKRLIEASIKQRVPMDKTWLVEVEELVAKKDIVFLDNETQALLLKAKTVRTDGAFRVERNIQKGHSGATSGPMVQVGRMRANSVSVVQNVINAVPYWLRIVIMVAVIAILAKAGSDYVVRRAAFDAAVERVFSQQGDGYMSSVNSLANLQASIRNTRDNGFWSPLAAQWSKHIGRLEEVFEPIATGLTTGTMSPTGSARRICPAIETVLKAHFGMLARVSTVPGISVNISAATGTSELSVFGPVVSIPSTREIETVFVQACAGDLETIKNPPDLRTAEQKRRDTIAAIDEQIEELKRLKQTDLTTARQQARTDFIRAVAGYYIGMGVYRVDAIDNAEREYDEVYSGSGVNYLAPGINELVDKIREVKALGSRDFDGEIKTLEVQKAAL</sequence>
<gene>
    <name evidence="3" type="ORF">EFD55_18525</name>
    <name evidence="2" type="ORF">FHS26_003697</name>
</gene>
<dbReference type="RefSeq" id="WP_125846482.1">
    <property type="nucleotide sequence ID" value="NZ_JACHXH010000012.1"/>
</dbReference>
<dbReference type="EMBL" id="RJJT01000012">
    <property type="protein sequence ID" value="RSB75813.1"/>
    <property type="molecule type" value="Genomic_DNA"/>
</dbReference>
<keyword evidence="5" id="KW-1185">Reference proteome</keyword>
<protein>
    <submittedName>
        <fullName evidence="3">Uncharacterized protein</fullName>
    </submittedName>
</protein>
<feature type="coiled-coil region" evidence="1">
    <location>
        <begin position="350"/>
        <end position="377"/>
    </location>
</feature>
<evidence type="ECO:0000313" key="5">
    <source>
        <dbReference type="Proteomes" id="UP000518315"/>
    </source>
</evidence>
<keyword evidence="1" id="KW-0175">Coiled coil</keyword>
<evidence type="ECO:0000256" key="1">
    <source>
        <dbReference type="SAM" id="Coils"/>
    </source>
</evidence>
<name>A0A3R9BJ40_9HYPH</name>
<proteinExistence type="predicted"/>
<dbReference type="EMBL" id="JACHXH010000012">
    <property type="protein sequence ID" value="MBB3135950.1"/>
    <property type="molecule type" value="Genomic_DNA"/>
</dbReference>
<comment type="caution">
    <text evidence="3">The sequence shown here is derived from an EMBL/GenBank/DDBJ whole genome shotgun (WGS) entry which is preliminary data.</text>
</comment>
<dbReference type="Proteomes" id="UP000518315">
    <property type="component" value="Unassembled WGS sequence"/>
</dbReference>
<evidence type="ECO:0000313" key="2">
    <source>
        <dbReference type="EMBL" id="MBB3135950.1"/>
    </source>
</evidence>
<dbReference type="Proteomes" id="UP000277279">
    <property type="component" value="Unassembled WGS sequence"/>
</dbReference>
<reference evidence="3 4" key="1">
    <citation type="submission" date="2018-11" db="EMBL/GenBank/DDBJ databases">
        <authorList>
            <person name="Huo Y."/>
        </authorList>
    </citation>
    <scope>NUCLEOTIDE SEQUENCE [LARGE SCALE GENOMIC DNA]</scope>
    <source>
        <strain evidence="3 4">DSM 30132</strain>
    </source>
</reference>
<evidence type="ECO:0000313" key="4">
    <source>
        <dbReference type="Proteomes" id="UP000277279"/>
    </source>
</evidence>
<evidence type="ECO:0000313" key="3">
    <source>
        <dbReference type="EMBL" id="RSB75813.1"/>
    </source>
</evidence>
<reference evidence="2 5" key="2">
    <citation type="submission" date="2020-08" db="EMBL/GenBank/DDBJ databases">
        <title>Genomic Encyclopedia of Type Strains, Phase III (KMG-III): the genomes of soil and plant-associated and newly described type strains.</title>
        <authorList>
            <person name="Whitman W."/>
        </authorList>
    </citation>
    <scope>NUCLEOTIDE SEQUENCE [LARGE SCALE GENOMIC DNA]</scope>
    <source>
        <strain evidence="2 5">CECT 4113</strain>
    </source>
</reference>
<dbReference type="AlphaFoldDB" id="A0A3R9BJ40"/>